<dbReference type="PANTHER" id="PTHR32305">
    <property type="match status" value="1"/>
</dbReference>
<organism evidence="4 5">
    <name type="scientific">Sinomonas halotolerans</name>
    <dbReference type="NCBI Taxonomy" id="1644133"/>
    <lineage>
        <taxon>Bacteria</taxon>
        <taxon>Bacillati</taxon>
        <taxon>Actinomycetota</taxon>
        <taxon>Actinomycetes</taxon>
        <taxon>Micrococcales</taxon>
        <taxon>Micrococcaceae</taxon>
        <taxon>Sinomonas</taxon>
    </lineage>
</organism>
<dbReference type="Pfam" id="PF05593">
    <property type="entry name" value="RHS_repeat"/>
    <property type="match status" value="1"/>
</dbReference>
<evidence type="ECO:0000256" key="1">
    <source>
        <dbReference type="ARBA" id="ARBA00022737"/>
    </source>
</evidence>
<comment type="caution">
    <text evidence="4">The sequence shown here is derived from an EMBL/GenBank/DDBJ whole genome shotgun (WGS) entry which is preliminary data.</text>
</comment>
<keyword evidence="5" id="KW-1185">Reference proteome</keyword>
<evidence type="ECO:0000313" key="5">
    <source>
        <dbReference type="Proteomes" id="UP001422074"/>
    </source>
</evidence>
<dbReference type="RefSeq" id="WP_345886605.1">
    <property type="nucleotide sequence ID" value="NZ_JBDFRB010000023.1"/>
</dbReference>
<reference evidence="4 5" key="1">
    <citation type="submission" date="2024-05" db="EMBL/GenBank/DDBJ databases">
        <title>Sinomonas sp. nov., isolated from a waste landfill.</title>
        <authorList>
            <person name="Zhao Y."/>
        </authorList>
    </citation>
    <scope>NUCLEOTIDE SEQUENCE [LARGE SCALE GENOMIC DNA]</scope>
    <source>
        <strain evidence="4 5">CCTCC AB2014300</strain>
    </source>
</reference>
<evidence type="ECO:0000259" key="3">
    <source>
        <dbReference type="Pfam" id="PF25023"/>
    </source>
</evidence>
<dbReference type="NCBIfam" id="TIGR03696">
    <property type="entry name" value="Rhs_assc_core"/>
    <property type="match status" value="1"/>
</dbReference>
<evidence type="ECO:0000313" key="4">
    <source>
        <dbReference type="EMBL" id="MEN2746001.1"/>
    </source>
</evidence>
<dbReference type="Proteomes" id="UP001422074">
    <property type="component" value="Unassembled WGS sequence"/>
</dbReference>
<dbReference type="Pfam" id="PF24691">
    <property type="entry name" value="TreTu_C"/>
    <property type="match status" value="1"/>
</dbReference>
<dbReference type="InterPro" id="IPR050708">
    <property type="entry name" value="T6SS_VgrG/RHS"/>
</dbReference>
<gene>
    <name evidence="4" type="ORF">ABCQ75_15870</name>
</gene>
<keyword evidence="1" id="KW-0677">Repeat</keyword>
<dbReference type="InterPro" id="IPR022385">
    <property type="entry name" value="Rhs_assc_core"/>
</dbReference>
<accession>A0ABU9X3H5</accession>
<feature type="domain" description="TreTu toxin C-terminal" evidence="2">
    <location>
        <begin position="476"/>
        <end position="550"/>
    </location>
</feature>
<evidence type="ECO:0000259" key="2">
    <source>
        <dbReference type="Pfam" id="PF24691"/>
    </source>
</evidence>
<feature type="domain" description="Teneurin-like YD-shell" evidence="3">
    <location>
        <begin position="95"/>
        <end position="337"/>
    </location>
</feature>
<dbReference type="PANTHER" id="PTHR32305:SF15">
    <property type="entry name" value="PROTEIN RHSA-RELATED"/>
    <property type="match status" value="1"/>
</dbReference>
<name>A0ABU9X3H5_9MICC</name>
<dbReference type="InterPro" id="IPR057938">
    <property type="entry name" value="TreTu_C"/>
</dbReference>
<dbReference type="EMBL" id="JBDFRB010000023">
    <property type="protein sequence ID" value="MEN2746001.1"/>
    <property type="molecule type" value="Genomic_DNA"/>
</dbReference>
<sequence>PDGAVTAYVYDADGRVTQVRNGAAVVADYTHDPEGNTLTVTRADGSTATKTYDSLGRLTRLVDATATTTLLDEAYTYDPAGNPTSIARPDGTADTFAYDTLDRLTKACYTSACASSTEVLEWTYDHAGNILTETRNAQTTTHAYNTQGQRTQTTAPGGTTAYTYDAKGQVLTAGTASFTYTRGGRTATATTPAGTTAYKYDGDGRRLSATLATVKTTFEWDPFYRLANELDTSGALVRHYTHGDQALTSHDAAGTAAYFHTDRLGSTRAITDATGAVTSAGAFEPYGRPRATGPNNPNAPPLGWLGQYQDPTGLTHLRARQYDPGAGMFLSTDPAASTSLSGAYTYASANPLRYLDITGLFSWDEVLGGVQDVSGIVSDVAGVLALAAAVTGIGAPVAAVLGGISVAAGAVHAGTKAIQAYNTCSTGKGSCGDAVAAALLAAAAIPPGGRLIKGAAAGLKGLGSAGKAANAGDDLIRVGRWMGDDEFAKMTNSGRVVEGGGGRTYVTNPANPDAYPAGKGIYAEFNVPRDSVFPASKPEWGVIPGPNVTTRLYGPPPAEMPPATCIVLVCRR</sequence>
<dbReference type="InterPro" id="IPR031325">
    <property type="entry name" value="RHS_repeat"/>
</dbReference>
<feature type="non-terminal residue" evidence="4">
    <location>
        <position position="1"/>
    </location>
</feature>
<dbReference type="InterPro" id="IPR056823">
    <property type="entry name" value="TEN-like_YD-shell"/>
</dbReference>
<dbReference type="NCBIfam" id="TIGR01643">
    <property type="entry name" value="YD_repeat_2x"/>
    <property type="match status" value="4"/>
</dbReference>
<dbReference type="InterPro" id="IPR006530">
    <property type="entry name" value="YD"/>
</dbReference>
<dbReference type="Gene3D" id="2.180.10.10">
    <property type="entry name" value="RHS repeat-associated core"/>
    <property type="match status" value="1"/>
</dbReference>
<proteinExistence type="predicted"/>
<protein>
    <submittedName>
        <fullName evidence="4">RHS repeat-associated core domain-containing protein</fullName>
    </submittedName>
</protein>
<dbReference type="Pfam" id="PF25023">
    <property type="entry name" value="TEN_YD-shell"/>
    <property type="match status" value="1"/>
</dbReference>